<protein>
    <submittedName>
        <fullName evidence="4">Exodeoxyribonuclease X</fullName>
    </submittedName>
</protein>
<dbReference type="EMBL" id="CP015600">
    <property type="protein sequence ID" value="ANF84760.1"/>
    <property type="molecule type" value="Genomic_DNA"/>
</dbReference>
<evidence type="ECO:0000259" key="3">
    <source>
        <dbReference type="SMART" id="SM00479"/>
    </source>
</evidence>
<keyword evidence="2" id="KW-0378">Hydrolase</keyword>
<evidence type="ECO:0000256" key="1">
    <source>
        <dbReference type="ARBA" id="ARBA00022722"/>
    </source>
</evidence>
<proteinExistence type="predicted"/>
<dbReference type="InterPro" id="IPR012337">
    <property type="entry name" value="RNaseH-like_sf"/>
</dbReference>
<dbReference type="GO" id="GO:0006259">
    <property type="term" value="P:DNA metabolic process"/>
    <property type="evidence" value="ECO:0007669"/>
    <property type="project" value="UniProtKB-ARBA"/>
</dbReference>
<dbReference type="KEGG" id="panr:A7J50_1325"/>
<name>A0A172YX71_9PSED</name>
<dbReference type="RefSeq" id="WP_064451079.1">
    <property type="nucleotide sequence ID" value="NZ_CP015600.1"/>
</dbReference>
<accession>A0A172YX71</accession>
<dbReference type="InterPro" id="IPR013520">
    <property type="entry name" value="Ribonucl_H"/>
</dbReference>
<dbReference type="Gene3D" id="3.30.420.10">
    <property type="entry name" value="Ribonuclease H-like superfamily/Ribonuclease H"/>
    <property type="match status" value="1"/>
</dbReference>
<sequence length="223" mass="25232">MTAYIFDSETTGLNDPHLIEAAWLQLESISSLAVTADFLQRYKPGKPIELSALATSHILDEELAGFHPHTDFNLPNDVEYLIGHNVDYDWHVIGEPDVKRICTRALSSKLWPDADSHTQSAMIYLHYRAEATGLLRNAHAALDDVKNCRLLLVKILDQLAAELGRPVSDWEELWNISEDARIPTVIGFGKHKGTAFADLPSDYRRWLLNQSDLDPFVRKALMR</sequence>
<feature type="domain" description="Exonuclease" evidence="3">
    <location>
        <begin position="2"/>
        <end position="161"/>
    </location>
</feature>
<dbReference type="SUPFAM" id="SSF53098">
    <property type="entry name" value="Ribonuclease H-like"/>
    <property type="match status" value="1"/>
</dbReference>
<dbReference type="Proteomes" id="UP000077829">
    <property type="component" value="Chromosome"/>
</dbReference>
<reference evidence="4 5" key="1">
    <citation type="submission" date="2016-05" db="EMBL/GenBank/DDBJ databases">
        <title>Complete genome sequence of Pseudomonas antarctica PAMC 27494.</title>
        <authorList>
            <person name="Lee J."/>
        </authorList>
    </citation>
    <scope>NUCLEOTIDE SEQUENCE [LARGE SCALE GENOMIC DNA]</scope>
    <source>
        <strain evidence="4 5">PAMC 27494</strain>
    </source>
</reference>
<dbReference type="PATRIC" id="fig|219572.3.peg.1350"/>
<dbReference type="CDD" id="cd06127">
    <property type="entry name" value="DEDDh"/>
    <property type="match status" value="1"/>
</dbReference>
<dbReference type="GO" id="GO:0004527">
    <property type="term" value="F:exonuclease activity"/>
    <property type="evidence" value="ECO:0007669"/>
    <property type="project" value="UniProtKB-KW"/>
</dbReference>
<dbReference type="SMART" id="SM00479">
    <property type="entry name" value="EXOIII"/>
    <property type="match status" value="1"/>
</dbReference>
<gene>
    <name evidence="4" type="ORF">A7J50_1325</name>
</gene>
<dbReference type="GO" id="GO:0003676">
    <property type="term" value="F:nucleic acid binding"/>
    <property type="evidence" value="ECO:0007669"/>
    <property type="project" value="InterPro"/>
</dbReference>
<dbReference type="InterPro" id="IPR036397">
    <property type="entry name" value="RNaseH_sf"/>
</dbReference>
<evidence type="ECO:0000313" key="5">
    <source>
        <dbReference type="Proteomes" id="UP000077829"/>
    </source>
</evidence>
<organism evidence="4 5">
    <name type="scientific">Pseudomonas antarctica</name>
    <dbReference type="NCBI Taxonomy" id="219572"/>
    <lineage>
        <taxon>Bacteria</taxon>
        <taxon>Pseudomonadati</taxon>
        <taxon>Pseudomonadota</taxon>
        <taxon>Gammaproteobacteria</taxon>
        <taxon>Pseudomonadales</taxon>
        <taxon>Pseudomonadaceae</taxon>
        <taxon>Pseudomonas</taxon>
    </lineage>
</organism>
<keyword evidence="2" id="KW-0269">Exonuclease</keyword>
<dbReference type="STRING" id="219572.A7J50_1325"/>
<keyword evidence="1" id="KW-0540">Nuclease</keyword>
<dbReference type="AlphaFoldDB" id="A0A172YX71"/>
<evidence type="ECO:0000256" key="2">
    <source>
        <dbReference type="ARBA" id="ARBA00022839"/>
    </source>
</evidence>
<evidence type="ECO:0000313" key="4">
    <source>
        <dbReference type="EMBL" id="ANF84760.1"/>
    </source>
</evidence>